<evidence type="ECO:0000256" key="1">
    <source>
        <dbReference type="SAM" id="MobiDB-lite"/>
    </source>
</evidence>
<evidence type="ECO:0000313" key="3">
    <source>
        <dbReference type="EMBL" id="CAC5357133.1"/>
    </source>
</evidence>
<evidence type="ECO:0000313" key="4">
    <source>
        <dbReference type="Proteomes" id="UP000507470"/>
    </source>
</evidence>
<keyword evidence="2" id="KW-0812">Transmembrane</keyword>
<feature type="compositionally biased region" description="Polar residues" evidence="1">
    <location>
        <begin position="1"/>
        <end position="22"/>
    </location>
</feature>
<keyword evidence="4" id="KW-1185">Reference proteome</keyword>
<accession>A0A6J7ZX78</accession>
<dbReference type="AlphaFoldDB" id="A0A6J7ZX78"/>
<feature type="transmembrane region" description="Helical" evidence="2">
    <location>
        <begin position="36"/>
        <end position="58"/>
    </location>
</feature>
<dbReference type="OrthoDB" id="6060287at2759"/>
<protein>
    <submittedName>
        <fullName evidence="3">Uncharacterized protein</fullName>
    </submittedName>
</protein>
<gene>
    <name evidence="3" type="ORF">MCOR_947</name>
</gene>
<feature type="region of interest" description="Disordered" evidence="1">
    <location>
        <begin position="1"/>
        <end position="24"/>
    </location>
</feature>
<name>A0A6J7ZX78_MYTCO</name>
<feature type="compositionally biased region" description="Pro residues" evidence="1">
    <location>
        <begin position="144"/>
        <end position="156"/>
    </location>
</feature>
<proteinExistence type="predicted"/>
<dbReference type="Proteomes" id="UP000507470">
    <property type="component" value="Unassembled WGS sequence"/>
</dbReference>
<evidence type="ECO:0000256" key="2">
    <source>
        <dbReference type="SAM" id="Phobius"/>
    </source>
</evidence>
<organism evidence="3 4">
    <name type="scientific">Mytilus coruscus</name>
    <name type="common">Sea mussel</name>
    <dbReference type="NCBI Taxonomy" id="42192"/>
    <lineage>
        <taxon>Eukaryota</taxon>
        <taxon>Metazoa</taxon>
        <taxon>Spiralia</taxon>
        <taxon>Lophotrochozoa</taxon>
        <taxon>Mollusca</taxon>
        <taxon>Bivalvia</taxon>
        <taxon>Autobranchia</taxon>
        <taxon>Pteriomorphia</taxon>
        <taxon>Mytilida</taxon>
        <taxon>Mytiloidea</taxon>
        <taxon>Mytilidae</taxon>
        <taxon>Mytilinae</taxon>
        <taxon>Mytilus</taxon>
    </lineage>
</organism>
<reference evidence="3 4" key="1">
    <citation type="submission" date="2020-06" db="EMBL/GenBank/DDBJ databases">
        <authorList>
            <person name="Li R."/>
            <person name="Bekaert M."/>
        </authorList>
    </citation>
    <scope>NUCLEOTIDE SEQUENCE [LARGE SCALE GENOMIC DNA]</scope>
    <source>
        <strain evidence="4">wild</strain>
    </source>
</reference>
<feature type="region of interest" description="Disordered" evidence="1">
    <location>
        <begin position="139"/>
        <end position="174"/>
    </location>
</feature>
<keyword evidence="2" id="KW-1133">Transmembrane helix</keyword>
<keyword evidence="2" id="KW-0472">Membrane</keyword>
<sequence length="406" mass="46877">MFNTTRLTNPMTTADSTDTESGTGKHDFWEPSITTALYASVALLLGIIVTVVLFKCYYRKRRSLHYRKPREREESFHHDNAVYWDHDAAFQLDGMVELREQRRTEAVFITDSRHRGIQTDIGGDCIHNFERTYQQDELDNMSLPPLPPPPPPPIEDPLPHAMAPNPPSRRSKDDCIRTVPSYRKSNIPSTLQKTWIANSEDKLATSDHFKELLDEAFKDQNSPLHQRESHYMSVPSVVLIPNPEEGPPCCHDIRHSYINIKKLDGNTMSENSLNNSQQILVDYENTRVWVKSKESDLSDDESHVDFRDANFQDCVRNTLHRKEIKSRNIPEVDDQYSSFATLSAPKKPERPRTGYVVMELTEEVMSFLKVKENKLGKHLTLSHENLPSEIYYDDRLKNGYISMTEN</sequence>
<dbReference type="EMBL" id="CACVKT020000199">
    <property type="protein sequence ID" value="CAC5357133.1"/>
    <property type="molecule type" value="Genomic_DNA"/>
</dbReference>